<dbReference type="AlphaFoldDB" id="A0A3N4DCI1"/>
<dbReference type="KEGG" id="spsr:EGC80_00570"/>
<gene>
    <name evidence="3" type="ORF">EGC77_18105</name>
    <name evidence="2" type="ORF">EGC80_00570</name>
</gene>
<evidence type="ECO:0000313" key="4">
    <source>
        <dbReference type="Proteomes" id="UP000273778"/>
    </source>
</evidence>
<evidence type="ECO:0000313" key="5">
    <source>
        <dbReference type="Proteomes" id="UP000278855"/>
    </source>
</evidence>
<reference evidence="2 4" key="1">
    <citation type="submission" date="2018-11" db="EMBL/GenBank/DDBJ databases">
        <title>Shewanella sp. M2.</title>
        <authorList>
            <person name="Hwang Y.J."/>
            <person name="Hwang C.Y."/>
        </authorList>
    </citation>
    <scope>NUCLEOTIDE SEQUENCE [LARGE SCALE GENOMIC DNA]</scope>
    <source>
        <strain evidence="2 4">M2</strain>
    </source>
</reference>
<organism evidence="3 5">
    <name type="scientific">Shewanella psychromarinicola</name>
    <dbReference type="NCBI Taxonomy" id="2487742"/>
    <lineage>
        <taxon>Bacteria</taxon>
        <taxon>Pseudomonadati</taxon>
        <taxon>Pseudomonadota</taxon>
        <taxon>Gammaproteobacteria</taxon>
        <taxon>Alteromonadales</taxon>
        <taxon>Shewanellaceae</taxon>
        <taxon>Shewanella</taxon>
    </lineage>
</organism>
<dbReference type="InterPro" id="IPR007296">
    <property type="entry name" value="DUF403"/>
</dbReference>
<evidence type="ECO:0000259" key="1">
    <source>
        <dbReference type="Pfam" id="PF04168"/>
    </source>
</evidence>
<keyword evidence="4" id="KW-1185">Reference proteome</keyword>
<reference evidence="5" key="2">
    <citation type="submission" date="2018-11" db="EMBL/GenBank/DDBJ databases">
        <title>Shewanella sp. R106.</title>
        <authorList>
            <person name="Hwang Y.J."/>
            <person name="Hwang C.Y."/>
        </authorList>
    </citation>
    <scope>NUCLEOTIDE SEQUENCE [LARGE SCALE GENOMIC DNA]</scope>
    <source>
        <strain evidence="5">R106</strain>
    </source>
</reference>
<name>A0A3N4DCI1_9GAMM</name>
<dbReference type="Proteomes" id="UP000278855">
    <property type="component" value="Unassembled WGS sequence"/>
</dbReference>
<dbReference type="EMBL" id="RKKB01000015">
    <property type="protein sequence ID" value="RPA23673.1"/>
    <property type="molecule type" value="Genomic_DNA"/>
</dbReference>
<evidence type="ECO:0000313" key="2">
    <source>
        <dbReference type="EMBL" id="AZG37333.1"/>
    </source>
</evidence>
<accession>A0A3N4DCI1</accession>
<feature type="domain" description="DUF403" evidence="1">
    <location>
        <begin position="1"/>
        <end position="306"/>
    </location>
</feature>
<sequence>MLSRVASTLYWQARYLERAENTARLINVNSHMLLDLPKSVVLGWEPIVDILSDRELFYSLHDDATEHAVISFMVTDKANPSSIISSISAARENARTIREIIPREAWEQINALYLYAMESQHEVFSRHKRYNYLSKIILGNQTITGMLSGTMTHDDCYEFLCIGSNIERADMTTRIIDVRSASLLPDIEHEQSAFDNIQWMSVLKSLTGYQMYRREVRLRINRADVLKFLLQEEHFPRSLRHALQQIEARLERLPRNHDITKALQGANQQLMSAKPEKLKQDKLHDFIDLMQIELDNLHDSINQTYF</sequence>
<dbReference type="PANTHER" id="PTHR34595:SF7">
    <property type="entry name" value="SLL1039 PROTEIN"/>
    <property type="match status" value="1"/>
</dbReference>
<dbReference type="EMBL" id="CP034073">
    <property type="protein sequence ID" value="AZG37333.1"/>
    <property type="molecule type" value="Genomic_DNA"/>
</dbReference>
<protein>
    <submittedName>
        <fullName evidence="3">Alpha-E domain-containing protein</fullName>
    </submittedName>
</protein>
<evidence type="ECO:0000313" key="3">
    <source>
        <dbReference type="EMBL" id="RPA23673.1"/>
    </source>
</evidence>
<dbReference type="PANTHER" id="PTHR34595">
    <property type="entry name" value="BLR5612 PROTEIN"/>
    <property type="match status" value="1"/>
</dbReference>
<reference evidence="3" key="3">
    <citation type="submission" date="2018-11" db="EMBL/GenBank/DDBJ databases">
        <authorList>
            <person name="Hwang Y.J."/>
            <person name="Hwang C.Y."/>
        </authorList>
    </citation>
    <scope>NUCLEOTIDE SEQUENCE</scope>
    <source>
        <strain evidence="3">R106</strain>
    </source>
</reference>
<dbReference type="Proteomes" id="UP000273778">
    <property type="component" value="Chromosome"/>
</dbReference>
<dbReference type="OrthoDB" id="9803532at2"/>
<dbReference type="InterPro" id="IPR051680">
    <property type="entry name" value="ATP-dep_Glu-Cys_Ligase-2"/>
</dbReference>
<dbReference type="Pfam" id="PF04168">
    <property type="entry name" value="Alpha-E"/>
    <property type="match status" value="1"/>
</dbReference>
<proteinExistence type="predicted"/>